<protein>
    <submittedName>
        <fullName evidence="1">Sigma factor G inhibitor Gin</fullName>
    </submittedName>
</protein>
<dbReference type="Pfam" id="PF10764">
    <property type="entry name" value="Gin"/>
    <property type="match status" value="1"/>
</dbReference>
<sequence length="67" mass="7630">MNSTAAKKSVGEACIVCEEIKLAGIHLYTAFICEECEKDIIHTDTNSPKYKYYLKQLKKVNNPEIYS</sequence>
<dbReference type="Proteomes" id="UP000262939">
    <property type="component" value="Unassembled WGS sequence"/>
</dbReference>
<dbReference type="EMBL" id="QVTD01000009">
    <property type="protein sequence ID" value="RFU62670.1"/>
    <property type="molecule type" value="Genomic_DNA"/>
</dbReference>
<keyword evidence="2" id="KW-1185">Reference proteome</keyword>
<dbReference type="InterPro" id="IPR019700">
    <property type="entry name" value="Sigma-G_inhibitor_Gin"/>
</dbReference>
<evidence type="ECO:0000313" key="1">
    <source>
        <dbReference type="EMBL" id="RFU62670.1"/>
    </source>
</evidence>
<name>A0A372LAH9_9BACI</name>
<dbReference type="AlphaFoldDB" id="A0A372LAH9"/>
<accession>A0A372LAH9</accession>
<gene>
    <name evidence="1" type="ORF">D0466_13845</name>
</gene>
<evidence type="ECO:0000313" key="2">
    <source>
        <dbReference type="Proteomes" id="UP000262939"/>
    </source>
</evidence>
<organism evidence="1 2">
    <name type="scientific">Peribacillus glennii</name>
    <dbReference type="NCBI Taxonomy" id="2303991"/>
    <lineage>
        <taxon>Bacteria</taxon>
        <taxon>Bacillati</taxon>
        <taxon>Bacillota</taxon>
        <taxon>Bacilli</taxon>
        <taxon>Bacillales</taxon>
        <taxon>Bacillaceae</taxon>
        <taxon>Peribacillus</taxon>
    </lineage>
</organism>
<dbReference type="OrthoDB" id="2886653at2"/>
<proteinExistence type="predicted"/>
<comment type="caution">
    <text evidence="1">The sequence shown here is derived from an EMBL/GenBank/DDBJ whole genome shotgun (WGS) entry which is preliminary data.</text>
</comment>
<reference evidence="1 2" key="1">
    <citation type="submission" date="2018-08" db="EMBL/GenBank/DDBJ databases">
        <title>Bacillus chawlae sp. nov., Bacillus glennii sp. nov., and Bacillus saganii sp. nov. Isolated from the Vehicle Assembly Building at Kennedy Space Center where the Viking Spacecraft were Assembled.</title>
        <authorList>
            <person name="Seuylemezian A."/>
            <person name="Vaishampayan P."/>
        </authorList>
    </citation>
    <scope>NUCLEOTIDE SEQUENCE [LARGE SCALE GENOMIC DNA]</scope>
    <source>
        <strain evidence="1 2">V44-8</strain>
    </source>
</reference>